<evidence type="ECO:0000259" key="3">
    <source>
        <dbReference type="PROSITE" id="PS50132"/>
    </source>
</evidence>
<keyword evidence="2" id="KW-0472">Membrane</keyword>
<dbReference type="InterPro" id="IPR016137">
    <property type="entry name" value="RGS"/>
</dbReference>
<evidence type="ECO:0000313" key="4">
    <source>
        <dbReference type="EMBL" id="EFC44324.1"/>
    </source>
</evidence>
<dbReference type="InterPro" id="IPR036305">
    <property type="entry name" value="RGS_sf"/>
</dbReference>
<name>D2VF84_NAEGR</name>
<feature type="compositionally biased region" description="Polar residues" evidence="1">
    <location>
        <begin position="1"/>
        <end position="22"/>
    </location>
</feature>
<dbReference type="PANTHER" id="PTHR10845:SF192">
    <property type="entry name" value="DOUBLE HIT, ISOFORM B"/>
    <property type="match status" value="1"/>
</dbReference>
<evidence type="ECO:0000256" key="2">
    <source>
        <dbReference type="SAM" id="Phobius"/>
    </source>
</evidence>
<feature type="transmembrane region" description="Helical" evidence="2">
    <location>
        <begin position="287"/>
        <end position="316"/>
    </location>
</feature>
<dbReference type="Proteomes" id="UP000006671">
    <property type="component" value="Unassembled WGS sequence"/>
</dbReference>
<dbReference type="VEuPathDB" id="AmoebaDB:NAEGRDRAFT_58017"/>
<dbReference type="PANTHER" id="PTHR10845">
    <property type="entry name" value="REGULATOR OF G PROTEIN SIGNALING"/>
    <property type="match status" value="1"/>
</dbReference>
<feature type="compositionally biased region" description="Polar residues" evidence="1">
    <location>
        <begin position="42"/>
        <end position="53"/>
    </location>
</feature>
<keyword evidence="2" id="KW-0812">Transmembrane</keyword>
<keyword evidence="2" id="KW-1133">Transmembrane helix</keyword>
<feature type="region of interest" description="Disordered" evidence="1">
    <location>
        <begin position="1"/>
        <end position="61"/>
    </location>
</feature>
<dbReference type="KEGG" id="ngr:NAEGRDRAFT_58017"/>
<dbReference type="SUPFAM" id="SSF48097">
    <property type="entry name" value="Regulator of G-protein signaling, RGS"/>
    <property type="match status" value="1"/>
</dbReference>
<feature type="domain" description="RGS" evidence="3">
    <location>
        <begin position="344"/>
        <end position="483"/>
    </location>
</feature>
<accession>D2VF84</accession>
<dbReference type="RefSeq" id="XP_002677068.1">
    <property type="nucleotide sequence ID" value="XM_002677022.1"/>
</dbReference>
<dbReference type="Pfam" id="PF00615">
    <property type="entry name" value="RGS"/>
    <property type="match status" value="1"/>
</dbReference>
<dbReference type="InParanoid" id="D2VF84"/>
<keyword evidence="5" id="KW-1185">Reference proteome</keyword>
<proteinExistence type="predicted"/>
<dbReference type="InterPro" id="IPR044926">
    <property type="entry name" value="RGS_subdomain_2"/>
</dbReference>
<evidence type="ECO:0000313" key="5">
    <source>
        <dbReference type="Proteomes" id="UP000006671"/>
    </source>
</evidence>
<organism evidence="5">
    <name type="scientific">Naegleria gruberi</name>
    <name type="common">Amoeba</name>
    <dbReference type="NCBI Taxonomy" id="5762"/>
    <lineage>
        <taxon>Eukaryota</taxon>
        <taxon>Discoba</taxon>
        <taxon>Heterolobosea</taxon>
        <taxon>Tetramitia</taxon>
        <taxon>Eutetramitia</taxon>
        <taxon>Vahlkampfiidae</taxon>
        <taxon>Naegleria</taxon>
    </lineage>
</organism>
<reference evidence="4 5" key="1">
    <citation type="journal article" date="2010" name="Cell">
        <title>The genome of Naegleria gruberi illuminates early eukaryotic versatility.</title>
        <authorList>
            <person name="Fritz-Laylin L.K."/>
            <person name="Prochnik S.E."/>
            <person name="Ginger M.L."/>
            <person name="Dacks J.B."/>
            <person name="Carpenter M.L."/>
            <person name="Field M.C."/>
            <person name="Kuo A."/>
            <person name="Paredez A."/>
            <person name="Chapman J."/>
            <person name="Pham J."/>
            <person name="Shu S."/>
            <person name="Neupane R."/>
            <person name="Cipriano M."/>
            <person name="Mancuso J."/>
            <person name="Tu H."/>
            <person name="Salamov A."/>
            <person name="Lindquist E."/>
            <person name="Shapiro H."/>
            <person name="Lucas S."/>
            <person name="Grigoriev I.V."/>
            <person name="Cande W.Z."/>
            <person name="Fulton C."/>
            <person name="Rokhsar D.S."/>
            <person name="Dawson S.C."/>
        </authorList>
    </citation>
    <scope>NUCLEOTIDE SEQUENCE [LARGE SCALE GENOMIC DNA]</scope>
    <source>
        <strain evidence="4 5">NEG-M</strain>
    </source>
</reference>
<protein>
    <recommendedName>
        <fullName evidence="3">RGS domain-containing protein</fullName>
    </recommendedName>
</protein>
<gene>
    <name evidence="4" type="ORF">NAEGRDRAFT_58017</name>
</gene>
<dbReference type="GeneID" id="8850161"/>
<feature type="transmembrane region" description="Helical" evidence="2">
    <location>
        <begin position="117"/>
        <end position="143"/>
    </location>
</feature>
<evidence type="ECO:0000256" key="1">
    <source>
        <dbReference type="SAM" id="MobiDB-lite"/>
    </source>
</evidence>
<dbReference type="EMBL" id="GG738868">
    <property type="protein sequence ID" value="EFC44324.1"/>
    <property type="molecule type" value="Genomic_DNA"/>
</dbReference>
<sequence>MNIELNDTSPATVDKTNSSNNFLDAHNDVLSGSSLDIHHHPNSPTFADHQPTSPSSPPSGVKYREDFTIDIEAAKQSASKSTTSRSKTVSSLKSRDSDIIFTIHTCVGKIQLSKLRLFSLVSLFINLASFVILAGLIIAAFVLQDQYNNFWEGLDTDTTYYRQRMISASRMSVFSNGDKATTKLYYDEYVVYMWKFSNNTGLFKTVVPESVRNAALKGKTNPELDTTKAVYQEQGAMFLAMAGNYTTAMYLLNSATYKTYLAGYDSEFQIMVDYVQSAKKQAQNVSVVMVTVSLAVILFSLVLVVPVIISSFVVSIKKDESVNRKLNQARTFLLIDTMQHAKMRQLFRKHCETELSLENFQLLEKITDYKMYCERSFEIQEYLYESSERSDTISDISAENKKKGYAKKKFNEKDLLECEKKKYEIAFEIYSEFLDVRGEKSVNLNKQITEKVKQHLDLFATGQNEHLIDSLFEQVEAETCIVMLDSHHRFKQTIEFQKQAKKDIITSKKKH</sequence>
<dbReference type="SMART" id="SM00315">
    <property type="entry name" value="RGS"/>
    <property type="match status" value="1"/>
</dbReference>
<dbReference type="AlphaFoldDB" id="D2VF84"/>
<dbReference type="Gene3D" id="1.10.167.10">
    <property type="entry name" value="Regulator of G-protein Signalling 4, domain 2"/>
    <property type="match status" value="1"/>
</dbReference>
<dbReference type="PROSITE" id="PS50132">
    <property type="entry name" value="RGS"/>
    <property type="match status" value="1"/>
</dbReference>